<dbReference type="AlphaFoldDB" id="A0A0J1FTZ1"/>
<keyword evidence="3 5" id="KW-1133">Transmembrane helix</keyword>
<dbReference type="PATRIC" id="fig|476652.3.peg.875"/>
<evidence type="ECO:0000256" key="1">
    <source>
        <dbReference type="ARBA" id="ARBA00004141"/>
    </source>
</evidence>
<organism evidence="6 7">
    <name type="scientific">Desulfosporosinus acididurans</name>
    <dbReference type="NCBI Taxonomy" id="476652"/>
    <lineage>
        <taxon>Bacteria</taxon>
        <taxon>Bacillati</taxon>
        <taxon>Bacillota</taxon>
        <taxon>Clostridia</taxon>
        <taxon>Eubacteriales</taxon>
        <taxon>Desulfitobacteriaceae</taxon>
        <taxon>Desulfosporosinus</taxon>
    </lineage>
</organism>
<feature type="transmembrane region" description="Helical" evidence="5">
    <location>
        <begin position="76"/>
        <end position="102"/>
    </location>
</feature>
<comment type="caution">
    <text evidence="6">The sequence shown here is derived from an EMBL/GenBank/DDBJ whole genome shotgun (WGS) entry which is preliminary data.</text>
</comment>
<name>A0A0J1FTZ1_9FIRM</name>
<keyword evidence="7" id="KW-1185">Reference proteome</keyword>
<keyword evidence="2 5" id="KW-0812">Transmembrane</keyword>
<evidence type="ECO:0000313" key="6">
    <source>
        <dbReference type="EMBL" id="KLU66920.1"/>
    </source>
</evidence>
<accession>A0A0J1FTZ1</accession>
<dbReference type="Proteomes" id="UP000036356">
    <property type="component" value="Unassembled WGS sequence"/>
</dbReference>
<reference evidence="6 7" key="1">
    <citation type="submission" date="2015-06" db="EMBL/GenBank/DDBJ databases">
        <title>Draft genome of the moderately acidophilic sulfate reducer Candidatus Desulfosporosinus acididurans strain M1.</title>
        <authorList>
            <person name="Poehlein A."/>
            <person name="Petzsch P."/>
            <person name="Johnson B.D."/>
            <person name="Schloemann M."/>
            <person name="Daniel R."/>
            <person name="Muehling M."/>
        </authorList>
    </citation>
    <scope>NUCLEOTIDE SEQUENCE [LARGE SCALE GENOMIC DNA]</scope>
    <source>
        <strain evidence="6 7">M1</strain>
    </source>
</reference>
<evidence type="ECO:0000256" key="3">
    <source>
        <dbReference type="ARBA" id="ARBA00022989"/>
    </source>
</evidence>
<protein>
    <recommendedName>
        <fullName evidence="8">ABC-transporter type IV</fullName>
    </recommendedName>
</protein>
<evidence type="ECO:0000313" key="7">
    <source>
        <dbReference type="Proteomes" id="UP000036356"/>
    </source>
</evidence>
<dbReference type="PANTHER" id="PTHR31746">
    <property type="entry name" value="TRANSMEMBRANE PROTEIN 229 FAMILY MEMBER"/>
    <property type="match status" value="1"/>
</dbReference>
<keyword evidence="4 5" id="KW-0472">Membrane</keyword>
<dbReference type="Pfam" id="PF06541">
    <property type="entry name" value="ABC_trans_CmpB"/>
    <property type="match status" value="1"/>
</dbReference>
<evidence type="ECO:0008006" key="8">
    <source>
        <dbReference type="Google" id="ProtNLM"/>
    </source>
</evidence>
<feature type="transmembrane region" description="Helical" evidence="5">
    <location>
        <begin position="46"/>
        <end position="64"/>
    </location>
</feature>
<dbReference type="STRING" id="476652.DEAC_c08540"/>
<feature type="transmembrane region" description="Helical" evidence="5">
    <location>
        <begin position="20"/>
        <end position="40"/>
    </location>
</feature>
<gene>
    <name evidence="6" type="ORF">DEAC_c08540</name>
</gene>
<evidence type="ECO:0000256" key="2">
    <source>
        <dbReference type="ARBA" id="ARBA00022692"/>
    </source>
</evidence>
<comment type="subcellular location">
    <subcellularLocation>
        <location evidence="1">Membrane</location>
        <topology evidence="1">Multi-pass membrane protein</topology>
    </subcellularLocation>
</comment>
<sequence>MYGPILINHTNPMKTLKHFLIYGIVGLVLEVIYTGIASLLKGDYSMQGFTFLVMFPIYGLAVFLEPLHSKIRTIPWWIRGTFYLTLIWLVEYTSGLMLAIILGHCPWHYSDPLNINGLITLKMAPEWFLAGLGFEFLHDYLDKITI</sequence>
<evidence type="ECO:0000256" key="5">
    <source>
        <dbReference type="SAM" id="Phobius"/>
    </source>
</evidence>
<evidence type="ECO:0000256" key="4">
    <source>
        <dbReference type="ARBA" id="ARBA00023136"/>
    </source>
</evidence>
<proteinExistence type="predicted"/>
<dbReference type="PANTHER" id="PTHR31746:SF2">
    <property type="entry name" value="TRANSMEMBRANE PROTEIN 229A"/>
    <property type="match status" value="1"/>
</dbReference>
<dbReference type="EMBL" id="LDZY01000003">
    <property type="protein sequence ID" value="KLU66920.1"/>
    <property type="molecule type" value="Genomic_DNA"/>
</dbReference>
<dbReference type="GO" id="GO:0016020">
    <property type="term" value="C:membrane"/>
    <property type="evidence" value="ECO:0007669"/>
    <property type="project" value="UniProtKB-SubCell"/>
</dbReference>
<dbReference type="InterPro" id="IPR010540">
    <property type="entry name" value="CmpB_TMEM229"/>
</dbReference>